<comment type="caution">
    <text evidence="1">The sequence shown here is derived from an EMBL/GenBank/DDBJ whole genome shotgun (WGS) entry which is preliminary data.</text>
</comment>
<proteinExistence type="predicted"/>
<accession>A0A1B8QAI8</accession>
<protein>
    <submittedName>
        <fullName evidence="1">Uncharacterized protein</fullName>
    </submittedName>
</protein>
<dbReference type="AlphaFoldDB" id="A0A1B8QAI8"/>
<dbReference type="Proteomes" id="UP000092508">
    <property type="component" value="Unassembled WGS sequence"/>
</dbReference>
<evidence type="ECO:0000313" key="1">
    <source>
        <dbReference type="EMBL" id="OBX76353.1"/>
    </source>
</evidence>
<organism evidence="1 2">
    <name type="scientific">Faucicola atlantae</name>
    <dbReference type="NCBI Taxonomy" id="34059"/>
    <lineage>
        <taxon>Bacteria</taxon>
        <taxon>Pseudomonadati</taxon>
        <taxon>Pseudomonadota</taxon>
        <taxon>Gammaproteobacteria</taxon>
        <taxon>Moraxellales</taxon>
        <taxon>Moraxellaceae</taxon>
        <taxon>Faucicola</taxon>
    </lineage>
</organism>
<name>A0A1B8QAI8_9GAMM</name>
<dbReference type="STRING" id="34059.A9308_08595"/>
<reference evidence="1 2" key="1">
    <citation type="submission" date="2016-06" db="EMBL/GenBank/DDBJ databases">
        <title>Draft genome of Moraxella atlantae CCUG 66109.</title>
        <authorList>
            <person name="Salva-Serra F."/>
            <person name="Engstrom-Jakobsson H."/>
            <person name="Thorell K."/>
            <person name="Gonzales-Siles L."/>
            <person name="Karlsson R."/>
            <person name="Boulund F."/>
            <person name="Engstrand L."/>
            <person name="Kristiansson E."/>
            <person name="Moore E."/>
        </authorList>
    </citation>
    <scope>NUCLEOTIDE SEQUENCE [LARGE SCALE GENOMIC DNA]</scope>
    <source>
        <strain evidence="1 2">CCUG 66109</strain>
    </source>
</reference>
<sequence>MLQSAIKTKLPLYMQAIKRQQKDILINRILVQKSSKTVPTHQKRQILLMKNPQSLWGFS</sequence>
<evidence type="ECO:0000313" key="2">
    <source>
        <dbReference type="Proteomes" id="UP000092508"/>
    </source>
</evidence>
<gene>
    <name evidence="1" type="ORF">A9308_08595</name>
</gene>
<dbReference type="EMBL" id="LZMZ01000031">
    <property type="protein sequence ID" value="OBX76353.1"/>
    <property type="molecule type" value="Genomic_DNA"/>
</dbReference>